<comment type="caution">
    <text evidence="1">The sequence shown here is derived from an EMBL/GenBank/DDBJ whole genome shotgun (WGS) entry which is preliminary data.</text>
</comment>
<keyword evidence="2" id="KW-1185">Reference proteome</keyword>
<organism evidence="1 2">
    <name type="scientific">Portunus trituberculatus</name>
    <name type="common">Swimming crab</name>
    <name type="synonym">Neptunus trituberculatus</name>
    <dbReference type="NCBI Taxonomy" id="210409"/>
    <lineage>
        <taxon>Eukaryota</taxon>
        <taxon>Metazoa</taxon>
        <taxon>Ecdysozoa</taxon>
        <taxon>Arthropoda</taxon>
        <taxon>Crustacea</taxon>
        <taxon>Multicrustacea</taxon>
        <taxon>Malacostraca</taxon>
        <taxon>Eumalacostraca</taxon>
        <taxon>Eucarida</taxon>
        <taxon>Decapoda</taxon>
        <taxon>Pleocyemata</taxon>
        <taxon>Brachyura</taxon>
        <taxon>Eubrachyura</taxon>
        <taxon>Portunoidea</taxon>
        <taxon>Portunidae</taxon>
        <taxon>Portuninae</taxon>
        <taxon>Portunus</taxon>
    </lineage>
</organism>
<accession>A0A5B7HBW6</accession>
<dbReference type="Proteomes" id="UP000324222">
    <property type="component" value="Unassembled WGS sequence"/>
</dbReference>
<reference evidence="1 2" key="1">
    <citation type="submission" date="2019-05" db="EMBL/GenBank/DDBJ databases">
        <title>Another draft genome of Portunus trituberculatus and its Hox gene families provides insights of decapod evolution.</title>
        <authorList>
            <person name="Jeong J.-H."/>
            <person name="Song I."/>
            <person name="Kim S."/>
            <person name="Choi T."/>
            <person name="Kim D."/>
            <person name="Ryu S."/>
            <person name="Kim W."/>
        </authorList>
    </citation>
    <scope>NUCLEOTIDE SEQUENCE [LARGE SCALE GENOMIC DNA]</scope>
    <source>
        <tissue evidence="1">Muscle</tissue>
    </source>
</reference>
<dbReference type="AlphaFoldDB" id="A0A5B7HBW6"/>
<sequence length="84" mass="9722">METWRQDTMSLARILYNTTSVIVVEKLLGKLLKVMGVAGVQGVKGLRTKKKRREAARDCQAYTWQSMYEESCLIPYIILIHEFI</sequence>
<gene>
    <name evidence="1" type="ORF">E2C01_063971</name>
</gene>
<name>A0A5B7HBW6_PORTR</name>
<evidence type="ECO:0000313" key="1">
    <source>
        <dbReference type="EMBL" id="MPC69740.1"/>
    </source>
</evidence>
<proteinExistence type="predicted"/>
<protein>
    <submittedName>
        <fullName evidence="1">Uncharacterized protein</fullName>
    </submittedName>
</protein>
<evidence type="ECO:0000313" key="2">
    <source>
        <dbReference type="Proteomes" id="UP000324222"/>
    </source>
</evidence>
<dbReference type="EMBL" id="VSRR010029912">
    <property type="protein sequence ID" value="MPC69740.1"/>
    <property type="molecule type" value="Genomic_DNA"/>
</dbReference>